<dbReference type="GeneID" id="23844945"/>
<dbReference type="GO" id="GO:0003677">
    <property type="term" value="F:DNA binding"/>
    <property type="evidence" value="ECO:0007669"/>
    <property type="project" value="UniProtKB-KW"/>
</dbReference>
<proteinExistence type="inferred from homology"/>
<dbReference type="InterPro" id="IPR036390">
    <property type="entry name" value="WH_DNA-bd_sf"/>
</dbReference>
<dbReference type="Proteomes" id="UP000183569">
    <property type="component" value="Unassembled WGS sequence"/>
</dbReference>
<gene>
    <name evidence="7" type="ORF">SAMN02927897_04518</name>
</gene>
<dbReference type="Pfam" id="PF00155">
    <property type="entry name" value="Aminotran_1_2"/>
    <property type="match status" value="1"/>
</dbReference>
<protein>
    <submittedName>
        <fullName evidence="7">GntR family transcriptional regulator / MocR family aminotransferase</fullName>
    </submittedName>
</protein>
<dbReference type="Gene3D" id="3.40.640.10">
    <property type="entry name" value="Type I PLP-dependent aspartate aminotransferase-like (Major domain)"/>
    <property type="match status" value="1"/>
</dbReference>
<dbReference type="GO" id="GO:0003700">
    <property type="term" value="F:DNA-binding transcription factor activity"/>
    <property type="evidence" value="ECO:0007669"/>
    <property type="project" value="InterPro"/>
</dbReference>
<feature type="domain" description="HTH gntR-type" evidence="6">
    <location>
        <begin position="22"/>
        <end position="89"/>
    </location>
</feature>
<dbReference type="InterPro" id="IPR036388">
    <property type="entry name" value="WH-like_DNA-bd_sf"/>
</dbReference>
<comment type="similarity">
    <text evidence="1">In the C-terminal section; belongs to the class-I pyridoxal-phosphate-dependent aminotransferase family.</text>
</comment>
<evidence type="ECO:0000256" key="2">
    <source>
        <dbReference type="ARBA" id="ARBA00022898"/>
    </source>
</evidence>
<dbReference type="PANTHER" id="PTHR46577:SF1">
    <property type="entry name" value="HTH-TYPE TRANSCRIPTIONAL REGULATORY PROTEIN GABR"/>
    <property type="match status" value="1"/>
</dbReference>
<sequence length="484" mass="52841">MNIPDDELYALLRQPLAAREGATRQRTLYLTLRDAILNGRLKSGSLLPGSRVLAQALVLSRNTVNTALEQLAVEGYVLRDRQGTRVATLANVERSPQTPPPVRLARGVQQLPGGVQRYSPALAFTPGIPAANYFPLAVWRRLTERVWRDEGNALLNYGASAGELRLRAAIARHLAISRGIHCDAEHIVITEGAQEALMLCVRLLCDAGDEAWVEEPGYGGAKTAFLSAGLNVTGIGVDNEGMRLDITATTPRIIYTSPSHQYPLGQVMSATRRLALLDYASRTGSWIIEDDYDSEFRYPGEPIPAMLGMVAHPPVVYIGTFSKTLFPSLRIGFMVMPPALAQAAAPVIGSLLRGGHRAEQLTLARFIEEGHYTRHLAAMRRLYRKRQAHLLEALHREMRVEYHIYGGGGGLHLALSIPGIDDQALVREAHKLQLAPHALSRFWLKQNAASSGLVLGYGNTSAARFPAAVSALNRLIVRQQGGLG</sequence>
<keyword evidence="4" id="KW-0238">DNA-binding</keyword>
<dbReference type="SMART" id="SM00345">
    <property type="entry name" value="HTH_GNTR"/>
    <property type="match status" value="1"/>
</dbReference>
<evidence type="ECO:0000256" key="3">
    <source>
        <dbReference type="ARBA" id="ARBA00023015"/>
    </source>
</evidence>
<dbReference type="InterPro" id="IPR051446">
    <property type="entry name" value="HTH_trans_reg/aminotransferase"/>
</dbReference>
<dbReference type="PRINTS" id="PR00035">
    <property type="entry name" value="HTHGNTR"/>
</dbReference>
<dbReference type="GO" id="GO:0030170">
    <property type="term" value="F:pyridoxal phosphate binding"/>
    <property type="evidence" value="ECO:0007669"/>
    <property type="project" value="InterPro"/>
</dbReference>
<accession>A0A1G4ZDA8</accession>
<evidence type="ECO:0000259" key="6">
    <source>
        <dbReference type="PROSITE" id="PS50949"/>
    </source>
</evidence>
<dbReference type="AlphaFoldDB" id="A0A1G4ZDA8"/>
<dbReference type="EMBL" id="FMUI01000022">
    <property type="protein sequence ID" value="SCX63258.1"/>
    <property type="molecule type" value="Genomic_DNA"/>
</dbReference>
<comment type="caution">
    <text evidence="7">The sequence shown here is derived from an EMBL/GenBank/DDBJ whole genome shotgun (WGS) entry which is preliminary data.</text>
</comment>
<dbReference type="PANTHER" id="PTHR46577">
    <property type="entry name" value="HTH-TYPE TRANSCRIPTIONAL REGULATORY PROTEIN GABR"/>
    <property type="match status" value="1"/>
</dbReference>
<dbReference type="SUPFAM" id="SSF53383">
    <property type="entry name" value="PLP-dependent transferases"/>
    <property type="match status" value="1"/>
</dbReference>
<evidence type="ECO:0000313" key="8">
    <source>
        <dbReference type="Proteomes" id="UP000183569"/>
    </source>
</evidence>
<dbReference type="Gene3D" id="1.10.10.10">
    <property type="entry name" value="Winged helix-like DNA-binding domain superfamily/Winged helix DNA-binding domain"/>
    <property type="match status" value="1"/>
</dbReference>
<dbReference type="PROSITE" id="PS50949">
    <property type="entry name" value="HTH_GNTR"/>
    <property type="match status" value="1"/>
</dbReference>
<keyword evidence="7" id="KW-0032">Aminotransferase</keyword>
<organism evidence="7 8">
    <name type="scientific">Kosakonia sacchari</name>
    <dbReference type="NCBI Taxonomy" id="1158459"/>
    <lineage>
        <taxon>Bacteria</taxon>
        <taxon>Pseudomonadati</taxon>
        <taxon>Pseudomonadota</taxon>
        <taxon>Gammaproteobacteria</taxon>
        <taxon>Enterobacterales</taxon>
        <taxon>Enterobacteriaceae</taxon>
        <taxon>Kosakonia</taxon>
    </lineage>
</organism>
<reference evidence="7 8" key="1">
    <citation type="submission" date="2016-10" db="EMBL/GenBank/DDBJ databases">
        <authorList>
            <person name="Varghese N."/>
            <person name="Submissions S."/>
        </authorList>
    </citation>
    <scope>NUCLEOTIDE SEQUENCE [LARGE SCALE GENOMIC DNA]</scope>
    <source>
        <strain evidence="7 8">CGMCC 1.12102</strain>
    </source>
</reference>
<dbReference type="GO" id="GO:0008483">
    <property type="term" value="F:transaminase activity"/>
    <property type="evidence" value="ECO:0007669"/>
    <property type="project" value="UniProtKB-KW"/>
</dbReference>
<dbReference type="CDD" id="cd07377">
    <property type="entry name" value="WHTH_GntR"/>
    <property type="match status" value="1"/>
</dbReference>
<evidence type="ECO:0000256" key="1">
    <source>
        <dbReference type="ARBA" id="ARBA00005384"/>
    </source>
</evidence>
<dbReference type="InterPro" id="IPR015424">
    <property type="entry name" value="PyrdxlP-dep_Trfase"/>
</dbReference>
<dbReference type="CDD" id="cd00609">
    <property type="entry name" value="AAT_like"/>
    <property type="match status" value="1"/>
</dbReference>
<dbReference type="InterPro" id="IPR004839">
    <property type="entry name" value="Aminotransferase_I/II_large"/>
</dbReference>
<keyword evidence="7" id="KW-0808">Transferase</keyword>
<keyword evidence="5" id="KW-0804">Transcription</keyword>
<dbReference type="InterPro" id="IPR015421">
    <property type="entry name" value="PyrdxlP-dep_Trfase_major"/>
</dbReference>
<name>A0A1G4ZDA8_9ENTR</name>
<keyword evidence="3" id="KW-0805">Transcription regulation</keyword>
<dbReference type="InterPro" id="IPR000524">
    <property type="entry name" value="Tscrpt_reg_HTH_GntR"/>
</dbReference>
<evidence type="ECO:0000256" key="4">
    <source>
        <dbReference type="ARBA" id="ARBA00023125"/>
    </source>
</evidence>
<keyword evidence="2" id="KW-0663">Pyridoxal phosphate</keyword>
<dbReference type="RefSeq" id="WP_017459987.1">
    <property type="nucleotide sequence ID" value="NZ_FMUI01000022.1"/>
</dbReference>
<evidence type="ECO:0000313" key="7">
    <source>
        <dbReference type="EMBL" id="SCX63258.1"/>
    </source>
</evidence>
<evidence type="ECO:0000256" key="5">
    <source>
        <dbReference type="ARBA" id="ARBA00023163"/>
    </source>
</evidence>
<dbReference type="Pfam" id="PF00392">
    <property type="entry name" value="GntR"/>
    <property type="match status" value="1"/>
</dbReference>
<dbReference type="SUPFAM" id="SSF46785">
    <property type="entry name" value="Winged helix' DNA-binding domain"/>
    <property type="match status" value="1"/>
</dbReference>